<evidence type="ECO:0000259" key="5">
    <source>
        <dbReference type="SMART" id="SM00642"/>
    </source>
</evidence>
<dbReference type="InterPro" id="IPR014756">
    <property type="entry name" value="Ig_E-set"/>
</dbReference>
<evidence type="ECO:0000313" key="7">
    <source>
        <dbReference type="Proteomes" id="UP000594688"/>
    </source>
</evidence>
<accession>A0A7T0FYR0</accession>
<dbReference type="NCBIfam" id="TIGR02100">
    <property type="entry name" value="glgX_debranch"/>
    <property type="match status" value="1"/>
</dbReference>
<sequence>MVLNTELSPGPQVEPGGIRFTVYSGSATGVDLCLFESSESKTEFERIPLSQAGDGWWSVLVSDVTTDTLYGYRVQGPYDPALGRFFNPNKILIDPYAHALGRAPVWDERLFGCNSRHITKPDIRDNADIAPLARVTDTSFDWEGDRAPRISWEQSLIYETHVKSLTARHPDVPESLRGSFLGLTSEPLLDHFKNLGVTTIELLPVHQAFDEWHCRKNGLVNYWGYNTLLPFAPDVRFARTSPTDPAREFKSMVKALHKAGIEVILDVVYNHTAEGSTHGPLLNYRGLDNEAYYWLDKANPSIYKDFTGCGNMWNINHPVAQKLVLDSLRFWAKEMHVDGFRFDLATVLGRSSSGFNSHHPFFETLQSDPVLSQVKLIAEPWDLGEGGYQLAHFPKQFSEWNDQYRNDIRKFWKGEKLHAGLFARRLSGSEDIFGPQHRPPRTSINYITCHDGFTLQDLVSYESKHNDANGEKNRDGNNNNLSKNYGEEGTTLKQDILEIRQRQKRNMAATLFLSLGTPMFLGGDELGKTQWGNNNSWCQDNEINYYEWRLDPAQESFLHFIKKLSYIRRTHPALCRNHYFSGETLDNEKDLTWLHPDGREIEDSDWSDGSLQTVGVKIRNEKKRESAALLLLVHSSENYGVDFKIAPATRKNRWNTLIDTFSPEKPQMASEIFHLQPLSLAILEEA</sequence>
<dbReference type="Gene3D" id="2.60.40.10">
    <property type="entry name" value="Immunoglobulins"/>
    <property type="match status" value="1"/>
</dbReference>
<evidence type="ECO:0000256" key="2">
    <source>
        <dbReference type="ARBA" id="ARBA00022801"/>
    </source>
</evidence>
<organism evidence="6 7">
    <name type="scientific">Candidatus Nitronauta litoralis</name>
    <dbReference type="NCBI Taxonomy" id="2705533"/>
    <lineage>
        <taxon>Bacteria</taxon>
        <taxon>Pseudomonadati</taxon>
        <taxon>Nitrospinota/Tectimicrobiota group</taxon>
        <taxon>Nitrospinota</taxon>
        <taxon>Nitrospinia</taxon>
        <taxon>Nitrospinales</taxon>
        <taxon>Nitrospinaceae</taxon>
        <taxon>Candidatus Nitronauta</taxon>
    </lineage>
</organism>
<dbReference type="SMART" id="SM00642">
    <property type="entry name" value="Aamy"/>
    <property type="match status" value="1"/>
</dbReference>
<dbReference type="CDD" id="cd11326">
    <property type="entry name" value="AmyAc_Glg_debranch"/>
    <property type="match status" value="1"/>
</dbReference>
<dbReference type="InterPro" id="IPR017853">
    <property type="entry name" value="GH"/>
</dbReference>
<feature type="region of interest" description="Disordered" evidence="4">
    <location>
        <begin position="465"/>
        <end position="487"/>
    </location>
</feature>
<dbReference type="Gene3D" id="3.20.20.80">
    <property type="entry name" value="Glycosidases"/>
    <property type="match status" value="1"/>
</dbReference>
<evidence type="ECO:0000256" key="4">
    <source>
        <dbReference type="SAM" id="MobiDB-lite"/>
    </source>
</evidence>
<comment type="similarity">
    <text evidence="1">Belongs to the glycosyl hydrolase 13 family.</text>
</comment>
<evidence type="ECO:0000256" key="1">
    <source>
        <dbReference type="ARBA" id="ARBA00008061"/>
    </source>
</evidence>
<keyword evidence="3" id="KW-0326">Glycosidase</keyword>
<dbReference type="Pfam" id="PF00128">
    <property type="entry name" value="Alpha-amylase"/>
    <property type="match status" value="1"/>
</dbReference>
<proteinExistence type="inferred from homology"/>
<dbReference type="SUPFAM" id="SSF51011">
    <property type="entry name" value="Glycosyl hydrolase domain"/>
    <property type="match status" value="1"/>
</dbReference>
<name>A0A7T0FYR0_9BACT</name>
<evidence type="ECO:0000256" key="3">
    <source>
        <dbReference type="ARBA" id="ARBA00023295"/>
    </source>
</evidence>
<evidence type="ECO:0000313" key="6">
    <source>
        <dbReference type="EMBL" id="QPJ60785.1"/>
    </source>
</evidence>
<dbReference type="GO" id="GO:0005980">
    <property type="term" value="P:glycogen catabolic process"/>
    <property type="evidence" value="ECO:0007669"/>
    <property type="project" value="InterPro"/>
</dbReference>
<dbReference type="Gene3D" id="2.60.40.1180">
    <property type="entry name" value="Golgi alpha-mannosidase II"/>
    <property type="match status" value="1"/>
</dbReference>
<dbReference type="PANTHER" id="PTHR43002">
    <property type="entry name" value="GLYCOGEN DEBRANCHING ENZYME"/>
    <property type="match status" value="1"/>
</dbReference>
<dbReference type="InterPro" id="IPR006047">
    <property type="entry name" value="GH13_cat_dom"/>
</dbReference>
<dbReference type="AlphaFoldDB" id="A0A7T0FYR0"/>
<dbReference type="GO" id="GO:0004135">
    <property type="term" value="F:amylo-alpha-1,6-glucosidase activity"/>
    <property type="evidence" value="ECO:0007669"/>
    <property type="project" value="InterPro"/>
</dbReference>
<protein>
    <submittedName>
        <fullName evidence="6">Glycogen debranching protein GlgX</fullName>
    </submittedName>
</protein>
<feature type="domain" description="Glycosyl hydrolase family 13 catalytic" evidence="5">
    <location>
        <begin position="159"/>
        <end position="568"/>
    </location>
</feature>
<dbReference type="InterPro" id="IPR011837">
    <property type="entry name" value="Glycogen_debranch_GlgX"/>
</dbReference>
<reference evidence="6 7" key="1">
    <citation type="submission" date="2020-02" db="EMBL/GenBank/DDBJ databases">
        <title>Genomic and physiological characterization of two novel Nitrospinaceae genera.</title>
        <authorList>
            <person name="Mueller A.J."/>
            <person name="Jung M.-Y."/>
            <person name="Strachan C.R."/>
            <person name="Herbold C.W."/>
            <person name="Kirkegaard R.H."/>
            <person name="Daims H."/>
        </authorList>
    </citation>
    <scope>NUCLEOTIDE SEQUENCE [LARGE SCALE GENOMIC DNA]</scope>
    <source>
        <strain evidence="6">EB</strain>
    </source>
</reference>
<dbReference type="EMBL" id="CP048685">
    <property type="protein sequence ID" value="QPJ60785.1"/>
    <property type="molecule type" value="Genomic_DNA"/>
</dbReference>
<dbReference type="CDD" id="cd02856">
    <property type="entry name" value="E_set_GDE_Isoamylase_N"/>
    <property type="match status" value="1"/>
</dbReference>
<dbReference type="SUPFAM" id="SSF81296">
    <property type="entry name" value="E set domains"/>
    <property type="match status" value="1"/>
</dbReference>
<dbReference type="InterPro" id="IPR013780">
    <property type="entry name" value="Glyco_hydro_b"/>
</dbReference>
<feature type="compositionally biased region" description="Basic and acidic residues" evidence="4">
    <location>
        <begin position="465"/>
        <end position="475"/>
    </location>
</feature>
<dbReference type="InterPro" id="IPR013783">
    <property type="entry name" value="Ig-like_fold"/>
</dbReference>
<dbReference type="KEGG" id="nli:G3M70_02325"/>
<dbReference type="Proteomes" id="UP000594688">
    <property type="component" value="Chromosome"/>
</dbReference>
<gene>
    <name evidence="6" type="primary">glgX</name>
    <name evidence="6" type="ORF">G3M70_02325</name>
</gene>
<dbReference type="InterPro" id="IPR044505">
    <property type="entry name" value="GlgX_Isoamylase_N_E_set"/>
</dbReference>
<dbReference type="Pfam" id="PF02922">
    <property type="entry name" value="CBM_48"/>
    <property type="match status" value="1"/>
</dbReference>
<dbReference type="InterPro" id="IPR004193">
    <property type="entry name" value="Glyco_hydro_13_N"/>
</dbReference>
<dbReference type="SUPFAM" id="SSF51445">
    <property type="entry name" value="(Trans)glycosidases"/>
    <property type="match status" value="1"/>
</dbReference>
<keyword evidence="2" id="KW-0378">Hydrolase</keyword>